<comment type="caution">
    <text evidence="2">The sequence shown here is derived from an EMBL/GenBank/DDBJ whole genome shotgun (WGS) entry which is preliminary data.</text>
</comment>
<evidence type="ECO:0000313" key="2">
    <source>
        <dbReference type="EMBL" id="KJY82099.1"/>
    </source>
</evidence>
<organism evidence="2 3">
    <name type="scientific">Vibrio galatheae</name>
    <dbReference type="NCBI Taxonomy" id="579748"/>
    <lineage>
        <taxon>Bacteria</taxon>
        <taxon>Pseudomonadati</taxon>
        <taxon>Pseudomonadota</taxon>
        <taxon>Gammaproteobacteria</taxon>
        <taxon>Vibrionales</taxon>
        <taxon>Vibrionaceae</taxon>
        <taxon>Vibrio</taxon>
    </lineage>
</organism>
<dbReference type="PANTHER" id="PTHR38834">
    <property type="entry name" value="PERIPLASMIC SUBSTRATE BINDING PROTEIN FAMILY 3"/>
    <property type="match status" value="1"/>
</dbReference>
<dbReference type="EMBL" id="JXXV01000026">
    <property type="protein sequence ID" value="KJY82099.1"/>
    <property type="molecule type" value="Genomic_DNA"/>
</dbReference>
<protein>
    <submittedName>
        <fullName evidence="2">Amino acid ABC transporter substrate-binding protein</fullName>
    </submittedName>
</protein>
<evidence type="ECO:0000313" key="3">
    <source>
        <dbReference type="Proteomes" id="UP000033673"/>
    </source>
</evidence>
<dbReference type="InterPro" id="IPR001638">
    <property type="entry name" value="Solute-binding_3/MltF_N"/>
</dbReference>
<proteinExistence type="predicted"/>
<sequence length="272" mass="31337">MAYQSGQFYRLTLGWMGFMLAASSVAEPIKLELYTQEFPPLQIQVDSQAEGYVVKFVEAVVSHAAEKLPMEIAAVHFAPWKRAIRNTQENENVLFFSLSRTPSREQEYQWIGPVSPYEVAIYRHYDGPSVTPSTFQELKNFSFAAQTASSFEEVAKEEGFAKIIPVNYGKVAIKLLHTNRVDFAPLVKASYFYRMEQYGYDPKEFIEVVKVDRLCKELWLVTGNKTSQQVVEVLRESFSELKNQGRLTELIDYYQPDSDVMVRYRKAMTLVE</sequence>
<dbReference type="AlphaFoldDB" id="A0A0F4NGP4"/>
<reference evidence="2 3" key="1">
    <citation type="journal article" date="2015" name="BMC Genomics">
        <title>Genome mining reveals unlocked bioactive potential of marine Gram-negative bacteria.</title>
        <authorList>
            <person name="Machado H."/>
            <person name="Sonnenschein E.C."/>
            <person name="Melchiorsen J."/>
            <person name="Gram L."/>
        </authorList>
    </citation>
    <scope>NUCLEOTIDE SEQUENCE [LARGE SCALE GENOMIC DNA]</scope>
    <source>
        <strain evidence="2 3">S2757</strain>
    </source>
</reference>
<dbReference type="STRING" id="579748.TW81_14745"/>
<evidence type="ECO:0000259" key="1">
    <source>
        <dbReference type="Pfam" id="PF00497"/>
    </source>
</evidence>
<dbReference type="RefSeq" id="WP_045956497.1">
    <property type="nucleotide sequence ID" value="NZ_JXXV01000026.1"/>
</dbReference>
<dbReference type="SUPFAM" id="SSF53850">
    <property type="entry name" value="Periplasmic binding protein-like II"/>
    <property type="match status" value="1"/>
</dbReference>
<feature type="domain" description="Solute-binding protein family 3/N-terminal" evidence="1">
    <location>
        <begin position="35"/>
        <end position="254"/>
    </location>
</feature>
<accession>A0A0F4NGP4</accession>
<dbReference type="Proteomes" id="UP000033673">
    <property type="component" value="Unassembled WGS sequence"/>
</dbReference>
<gene>
    <name evidence="2" type="ORF">TW81_14745</name>
</gene>
<dbReference type="PANTHER" id="PTHR38834:SF3">
    <property type="entry name" value="SOLUTE-BINDING PROTEIN FAMILY 3_N-TERMINAL DOMAIN-CONTAINING PROTEIN"/>
    <property type="match status" value="1"/>
</dbReference>
<dbReference type="OrthoDB" id="8587856at2"/>
<dbReference type="Gene3D" id="3.40.190.10">
    <property type="entry name" value="Periplasmic binding protein-like II"/>
    <property type="match status" value="2"/>
</dbReference>
<keyword evidence="3" id="KW-1185">Reference proteome</keyword>
<dbReference type="PATRIC" id="fig|579748.3.peg.3046"/>
<name>A0A0F4NGP4_9VIBR</name>
<dbReference type="Pfam" id="PF00497">
    <property type="entry name" value="SBP_bac_3"/>
    <property type="match status" value="1"/>
</dbReference>